<dbReference type="Pfam" id="PF00848">
    <property type="entry name" value="Ring_hydroxyl_A"/>
    <property type="match status" value="1"/>
</dbReference>
<dbReference type="GO" id="GO:0051537">
    <property type="term" value="F:2 iron, 2 sulfur cluster binding"/>
    <property type="evidence" value="ECO:0007669"/>
    <property type="project" value="UniProtKB-KW"/>
</dbReference>
<dbReference type="EMBL" id="LR812090">
    <property type="protein sequence ID" value="CAB9493478.1"/>
    <property type="molecule type" value="Genomic_DNA"/>
</dbReference>
<feature type="domain" description="Rieske" evidence="7">
    <location>
        <begin position="55"/>
        <end position="162"/>
    </location>
</feature>
<dbReference type="RefSeq" id="WP_179983008.1">
    <property type="nucleotide sequence ID" value="NZ_LR812090.1"/>
</dbReference>
<dbReference type="SUPFAM" id="SSF55961">
    <property type="entry name" value="Bet v1-like"/>
    <property type="match status" value="1"/>
</dbReference>
<dbReference type="PANTHER" id="PTHR43756">
    <property type="entry name" value="CHOLINE MONOOXYGENASE, CHLOROPLASTIC"/>
    <property type="match status" value="1"/>
</dbReference>
<dbReference type="Gene3D" id="2.102.10.10">
    <property type="entry name" value="Rieske [2Fe-2S] iron-sulphur domain"/>
    <property type="match status" value="1"/>
</dbReference>
<dbReference type="SUPFAM" id="SSF50022">
    <property type="entry name" value="ISP domain"/>
    <property type="match status" value="1"/>
</dbReference>
<evidence type="ECO:0000256" key="4">
    <source>
        <dbReference type="ARBA" id="ARBA00023002"/>
    </source>
</evidence>
<sequence length="384" mass="43402">MNTDIEKLLIKNAKQNVANKTTSLGDIEVRSDTNRYTSQSRFNDELKKVFNSLPTIVAHASEVGELDSYKEVKTTMGSLIVSRDSNNLVRVFRNACRHRGAKLVEGSGCSKLFVCPYHAWSYTTDGALNNIPGHQHCFPNTNKSDNGLIALPSIEMYGFIWVCPSAAENEDIKAHLTGHLAGMNAHLEWLKADELTHFKRFTKVWKGNWKLFSEGGLETYHFAFAHKETIAPFFYNNVAVIDKVDMHYRVVMPTKNLSSEEAQATDDLSLHDYSHTLFMLLPNTALLIQKEHVEFINFRPLCAGETEITITTLIPKSADLNDINQLRHWQKNHDITNTTLNEDWALGESIQSSLESGALPYIQYGKNEWALHAFNEELDALLSV</sequence>
<keyword evidence="5" id="KW-0408">Iron</keyword>
<dbReference type="PROSITE" id="PS51296">
    <property type="entry name" value="RIESKE"/>
    <property type="match status" value="1"/>
</dbReference>
<organism evidence="8 9">
    <name type="scientific">Alteromonas macleodii</name>
    <name type="common">Pseudoalteromonas macleodii</name>
    <dbReference type="NCBI Taxonomy" id="28108"/>
    <lineage>
        <taxon>Bacteria</taxon>
        <taxon>Pseudomonadati</taxon>
        <taxon>Pseudomonadota</taxon>
        <taxon>Gammaproteobacteria</taxon>
        <taxon>Alteromonadales</taxon>
        <taxon>Alteromonadaceae</taxon>
        <taxon>Alteromonas/Salinimonas group</taxon>
        <taxon>Alteromonas</taxon>
    </lineage>
</organism>
<evidence type="ECO:0000256" key="3">
    <source>
        <dbReference type="ARBA" id="ARBA00022723"/>
    </source>
</evidence>
<protein>
    <recommendedName>
        <fullName evidence="7">Rieske domain-containing protein</fullName>
    </recommendedName>
</protein>
<dbReference type="InterPro" id="IPR001663">
    <property type="entry name" value="Rng_hydr_dOase-A"/>
</dbReference>
<accession>A0A6T9XZK6</accession>
<keyword evidence="3" id="KW-0479">Metal-binding</keyword>
<evidence type="ECO:0000313" key="9">
    <source>
        <dbReference type="Proteomes" id="UP000509458"/>
    </source>
</evidence>
<evidence type="ECO:0000256" key="6">
    <source>
        <dbReference type="ARBA" id="ARBA00023014"/>
    </source>
</evidence>
<dbReference type="Gene3D" id="3.90.380.10">
    <property type="entry name" value="Naphthalene 1,2-dioxygenase Alpha Subunit, Chain A, domain 1"/>
    <property type="match status" value="2"/>
</dbReference>
<keyword evidence="2" id="KW-0001">2Fe-2S</keyword>
<reference evidence="8 9" key="1">
    <citation type="submission" date="2020-06" db="EMBL/GenBank/DDBJ databases">
        <authorList>
            <person name="Duchaud E."/>
        </authorList>
    </citation>
    <scope>NUCLEOTIDE SEQUENCE [LARGE SCALE GENOMIC DNA]</scope>
    <source>
        <strain evidence="8">Alteromonas fortis</strain>
    </source>
</reference>
<proteinExistence type="predicted"/>
<dbReference type="Proteomes" id="UP000509458">
    <property type="component" value="Chromosome"/>
</dbReference>
<dbReference type="Pfam" id="PF00355">
    <property type="entry name" value="Rieske"/>
    <property type="match status" value="1"/>
</dbReference>
<evidence type="ECO:0000259" key="7">
    <source>
        <dbReference type="PROSITE" id="PS51296"/>
    </source>
</evidence>
<evidence type="ECO:0000313" key="8">
    <source>
        <dbReference type="EMBL" id="CAB9493478.1"/>
    </source>
</evidence>
<dbReference type="CDD" id="cd03469">
    <property type="entry name" value="Rieske_RO_Alpha_N"/>
    <property type="match status" value="1"/>
</dbReference>
<keyword evidence="6" id="KW-0411">Iron-sulfur</keyword>
<keyword evidence="4" id="KW-0560">Oxidoreductase</keyword>
<comment type="cofactor">
    <cofactor evidence="1">
        <name>Fe cation</name>
        <dbReference type="ChEBI" id="CHEBI:24875"/>
    </cofactor>
</comment>
<dbReference type="GO" id="GO:0016491">
    <property type="term" value="F:oxidoreductase activity"/>
    <property type="evidence" value="ECO:0007669"/>
    <property type="project" value="UniProtKB-KW"/>
</dbReference>
<gene>
    <name evidence="8" type="ORF">ALFOR1_30392</name>
</gene>
<evidence type="ECO:0000256" key="2">
    <source>
        <dbReference type="ARBA" id="ARBA00022714"/>
    </source>
</evidence>
<evidence type="ECO:0000256" key="1">
    <source>
        <dbReference type="ARBA" id="ARBA00001962"/>
    </source>
</evidence>
<dbReference type="InterPro" id="IPR017941">
    <property type="entry name" value="Rieske_2Fe-2S"/>
</dbReference>
<dbReference type="AlphaFoldDB" id="A0A6T9XZK6"/>
<dbReference type="InterPro" id="IPR036922">
    <property type="entry name" value="Rieske_2Fe-2S_sf"/>
</dbReference>
<dbReference type="PANTHER" id="PTHR43756:SF5">
    <property type="entry name" value="CHOLINE MONOOXYGENASE, CHLOROPLASTIC"/>
    <property type="match status" value="1"/>
</dbReference>
<dbReference type="GO" id="GO:0005506">
    <property type="term" value="F:iron ion binding"/>
    <property type="evidence" value="ECO:0007669"/>
    <property type="project" value="InterPro"/>
</dbReference>
<name>A0A6T9XZK6_ALTMA</name>
<dbReference type="InterPro" id="IPR015879">
    <property type="entry name" value="Ring_hydroxy_dOase_asu_C_dom"/>
</dbReference>
<evidence type="ECO:0000256" key="5">
    <source>
        <dbReference type="ARBA" id="ARBA00023004"/>
    </source>
</evidence>